<dbReference type="Gene3D" id="3.30.70.100">
    <property type="match status" value="1"/>
</dbReference>
<keyword evidence="3" id="KW-1185">Reference proteome</keyword>
<feature type="domain" description="BLUF" evidence="1">
    <location>
        <begin position="4"/>
        <end position="96"/>
    </location>
</feature>
<gene>
    <name evidence="2" type="ORF">LMG21510_00207</name>
</gene>
<reference evidence="2 3" key="1">
    <citation type="submission" date="2021-08" db="EMBL/GenBank/DDBJ databases">
        <authorList>
            <person name="Peeters C."/>
        </authorList>
    </citation>
    <scope>NUCLEOTIDE SEQUENCE [LARGE SCALE GENOMIC DNA]</scope>
    <source>
        <strain evidence="2 3">LMG 21510</strain>
    </source>
</reference>
<dbReference type="Pfam" id="PF04940">
    <property type="entry name" value="BLUF"/>
    <property type="match status" value="1"/>
</dbReference>
<dbReference type="SUPFAM" id="SSF54975">
    <property type="entry name" value="Acylphosphatase/BLUF domain-like"/>
    <property type="match status" value="1"/>
</dbReference>
<proteinExistence type="predicted"/>
<protein>
    <recommendedName>
        <fullName evidence="1">BLUF domain-containing protein</fullName>
    </recommendedName>
</protein>
<organism evidence="2 3">
    <name type="scientific">Cupriavidus respiraculi</name>
    <dbReference type="NCBI Taxonomy" id="195930"/>
    <lineage>
        <taxon>Bacteria</taxon>
        <taxon>Pseudomonadati</taxon>
        <taxon>Pseudomonadota</taxon>
        <taxon>Betaproteobacteria</taxon>
        <taxon>Burkholderiales</taxon>
        <taxon>Burkholderiaceae</taxon>
        <taxon>Cupriavidus</taxon>
    </lineage>
</organism>
<dbReference type="EMBL" id="CAJZAH010000001">
    <property type="protein sequence ID" value="CAG9165795.1"/>
    <property type="molecule type" value="Genomic_DNA"/>
</dbReference>
<comment type="caution">
    <text evidence="2">The sequence shown here is derived from an EMBL/GenBank/DDBJ whole genome shotgun (WGS) entry which is preliminary data.</text>
</comment>
<evidence type="ECO:0000313" key="2">
    <source>
        <dbReference type="EMBL" id="CAG9165795.1"/>
    </source>
</evidence>
<dbReference type="Proteomes" id="UP000721236">
    <property type="component" value="Unassembled WGS sequence"/>
</dbReference>
<dbReference type="InterPro" id="IPR007024">
    <property type="entry name" value="BLUF_domain"/>
</dbReference>
<dbReference type="PROSITE" id="PS50925">
    <property type="entry name" value="BLUF"/>
    <property type="match status" value="1"/>
</dbReference>
<sequence length="133" mass="14654">MTTQSCYAYASVAMPNLAPSALTNIIVQSRAFNRQHGITGILLYDGTSFYQYIEGTVSGIQEARRRILASRHHHSIEELACGIPASPGRFSAWTLGYLFIDDETTSVRAVLCSLEQVELVAAFQRFASESDSM</sequence>
<name>A0ABM8WEN9_9BURK</name>
<dbReference type="InterPro" id="IPR036046">
    <property type="entry name" value="Acylphosphatase-like_dom_sf"/>
</dbReference>
<dbReference type="RefSeq" id="WP_222205490.1">
    <property type="nucleotide sequence ID" value="NZ_CAJZAH010000001.1"/>
</dbReference>
<accession>A0ABM8WEN9</accession>
<dbReference type="SMART" id="SM01034">
    <property type="entry name" value="BLUF"/>
    <property type="match status" value="1"/>
</dbReference>
<evidence type="ECO:0000313" key="3">
    <source>
        <dbReference type="Proteomes" id="UP000721236"/>
    </source>
</evidence>
<evidence type="ECO:0000259" key="1">
    <source>
        <dbReference type="PROSITE" id="PS50925"/>
    </source>
</evidence>